<dbReference type="Gene3D" id="2.30.110.10">
    <property type="entry name" value="Electron Transport, Fmn-binding Protein, Chain A"/>
    <property type="match status" value="1"/>
</dbReference>
<gene>
    <name evidence="1" type="ORF">ENE74_04690</name>
</gene>
<evidence type="ECO:0000313" key="2">
    <source>
        <dbReference type="Proteomes" id="UP000282977"/>
    </source>
</evidence>
<reference evidence="1 2" key="1">
    <citation type="submission" date="2019-01" db="EMBL/GenBank/DDBJ databases">
        <authorList>
            <person name="Chen W.-M."/>
        </authorList>
    </citation>
    <scope>NUCLEOTIDE SEQUENCE [LARGE SCALE GENOMIC DNA]</scope>
    <source>
        <strain evidence="1 2">TLA-22</strain>
    </source>
</reference>
<comment type="caution">
    <text evidence="1">The sequence shown here is derived from an EMBL/GenBank/DDBJ whole genome shotgun (WGS) entry which is preliminary data.</text>
</comment>
<dbReference type="PANTHER" id="PTHR35802">
    <property type="entry name" value="PROTEASE SYNTHASE AND SPORULATION PROTEIN PAI 2"/>
    <property type="match status" value="1"/>
</dbReference>
<dbReference type="AlphaFoldDB" id="A0A437JEL7"/>
<dbReference type="Pfam" id="PF04299">
    <property type="entry name" value="FMN_bind_2"/>
    <property type="match status" value="1"/>
</dbReference>
<dbReference type="InterPro" id="IPR007396">
    <property type="entry name" value="TR_PAI2-type"/>
</dbReference>
<proteinExistence type="predicted"/>
<protein>
    <submittedName>
        <fullName evidence="1">FMN-binding negative transcriptional regulator</fullName>
    </submittedName>
</protein>
<keyword evidence="2" id="KW-1185">Reference proteome</keyword>
<accession>A0A437JEL7</accession>
<name>A0A437JEL7_9SPHN</name>
<dbReference type="PIRSF" id="PIRSF010372">
    <property type="entry name" value="PaiB"/>
    <property type="match status" value="1"/>
</dbReference>
<dbReference type="EMBL" id="RZUL01000001">
    <property type="protein sequence ID" value="RVT44052.1"/>
    <property type="molecule type" value="Genomic_DNA"/>
</dbReference>
<dbReference type="PANTHER" id="PTHR35802:SF1">
    <property type="entry name" value="PROTEASE SYNTHASE AND SPORULATION PROTEIN PAI 2"/>
    <property type="match status" value="1"/>
</dbReference>
<organism evidence="1 2">
    <name type="scientific">Sphingobium algorifonticola</name>
    <dbReference type="NCBI Taxonomy" id="2008318"/>
    <lineage>
        <taxon>Bacteria</taxon>
        <taxon>Pseudomonadati</taxon>
        <taxon>Pseudomonadota</taxon>
        <taxon>Alphaproteobacteria</taxon>
        <taxon>Sphingomonadales</taxon>
        <taxon>Sphingomonadaceae</taxon>
        <taxon>Sphingobium</taxon>
    </lineage>
</organism>
<dbReference type="Proteomes" id="UP000282977">
    <property type="component" value="Unassembled WGS sequence"/>
</dbReference>
<dbReference type="OrthoDB" id="9794948at2"/>
<evidence type="ECO:0000313" key="1">
    <source>
        <dbReference type="EMBL" id="RVT44052.1"/>
    </source>
</evidence>
<sequence length="200" mass="21775">MHPDPAFAWKDRAAMRALVESVGFGTLFAETAEGPRCAQVPALFLDEDRIGFHLSRHNALAQELAGRRALFVVQGPNAYVSPDWYGMADQVPTWNYAAVELDGMVTAMDRDALIALIDGVSAHHEARLAPKAVWTRDKMREGLFDRMLGGVTGYALHITQWRGTLKAGQNKPQAARAAVAEMLAQRGESGMAALMQAGMP</sequence>
<dbReference type="InterPro" id="IPR012349">
    <property type="entry name" value="Split_barrel_FMN-bd"/>
</dbReference>
<dbReference type="SUPFAM" id="SSF50475">
    <property type="entry name" value="FMN-binding split barrel"/>
    <property type="match status" value="1"/>
</dbReference>